<dbReference type="OrthoDB" id="7834160at2759"/>
<dbReference type="GeneID" id="108075932"/>
<dbReference type="AlphaFoldDB" id="A0A6P4IKK7"/>
<proteinExistence type="predicted"/>
<protein>
    <submittedName>
        <fullName evidence="2">Uncharacterized protein</fullName>
    </submittedName>
</protein>
<reference evidence="2" key="2">
    <citation type="submission" date="2025-08" db="UniProtKB">
        <authorList>
            <consortium name="RefSeq"/>
        </authorList>
    </citation>
    <scope>IDENTIFICATION</scope>
    <source>
        <strain evidence="2">14028-0561.14</strain>
        <tissue evidence="2">Whole fly</tissue>
    </source>
</reference>
<gene>
    <name evidence="2" type="primary">LOC108075932</name>
</gene>
<dbReference type="OMA" id="HYSISYW"/>
<accession>A0A6P4IKK7</accession>
<organism evidence="1 2">
    <name type="scientific">Drosophila kikkawai</name>
    <name type="common">Fruit fly</name>
    <dbReference type="NCBI Taxonomy" id="30033"/>
    <lineage>
        <taxon>Eukaryota</taxon>
        <taxon>Metazoa</taxon>
        <taxon>Ecdysozoa</taxon>
        <taxon>Arthropoda</taxon>
        <taxon>Hexapoda</taxon>
        <taxon>Insecta</taxon>
        <taxon>Pterygota</taxon>
        <taxon>Neoptera</taxon>
        <taxon>Endopterygota</taxon>
        <taxon>Diptera</taxon>
        <taxon>Brachycera</taxon>
        <taxon>Muscomorpha</taxon>
        <taxon>Ephydroidea</taxon>
        <taxon>Drosophilidae</taxon>
        <taxon>Drosophila</taxon>
        <taxon>Sophophora</taxon>
    </lineage>
</organism>
<evidence type="ECO:0000313" key="1">
    <source>
        <dbReference type="Proteomes" id="UP001652661"/>
    </source>
</evidence>
<evidence type="ECO:0000313" key="2">
    <source>
        <dbReference type="RefSeq" id="XP_017024059.1"/>
    </source>
</evidence>
<reference evidence="1" key="1">
    <citation type="submission" date="2025-05" db="UniProtKB">
        <authorList>
            <consortium name="RefSeq"/>
        </authorList>
    </citation>
    <scope>NUCLEOTIDE SEQUENCE [LARGE SCALE GENOMIC DNA]</scope>
    <source>
        <strain evidence="1">14028-0561.14</strain>
    </source>
</reference>
<dbReference type="Proteomes" id="UP001652661">
    <property type="component" value="Chromosome 2L"/>
</dbReference>
<dbReference type="RefSeq" id="XP_017024059.1">
    <property type="nucleotide sequence ID" value="XM_017168570.3"/>
</dbReference>
<keyword evidence="1" id="KW-1185">Reference proteome</keyword>
<name>A0A6P4IKK7_DROKI</name>
<sequence>MKFKYQKKHQPFDPIKQALLHLARAIGKAFLYLGTPPLCPLHQSCPLIQLHCQYLAACPICSLCSFPEIKI</sequence>